<feature type="transmembrane region" description="Helical" evidence="1">
    <location>
        <begin position="124"/>
        <end position="146"/>
    </location>
</feature>
<dbReference type="RefSeq" id="WP_316264979.1">
    <property type="nucleotide sequence ID" value="NZ_AP027742.1"/>
</dbReference>
<sequence length="159" mass="18210">MPKNRFQEIIFTLLMSFFMVLAMEIYNTALLQGGMSNSCFIHALSELPFMIPLCFATSYFLMDRIASGIAFRMADPKRDHPVLVTLVRAGVTVCFMCPSMSLWATLIFKQAGVQIAAVWLQTVAINFPMALCWQIFFCGPLVRFLFRLIFRRQLQECTL</sequence>
<evidence type="ECO:0000256" key="1">
    <source>
        <dbReference type="SAM" id="Phobius"/>
    </source>
</evidence>
<name>A0ABM8I4K8_9FIRM</name>
<protein>
    <recommendedName>
        <fullName evidence="4">DUF2798 domain-containing protein</fullName>
    </recommendedName>
</protein>
<keyword evidence="1" id="KW-0812">Transmembrane</keyword>
<evidence type="ECO:0008006" key="4">
    <source>
        <dbReference type="Google" id="ProtNLM"/>
    </source>
</evidence>
<feature type="transmembrane region" description="Helical" evidence="1">
    <location>
        <begin position="9"/>
        <end position="28"/>
    </location>
</feature>
<keyword evidence="1" id="KW-0472">Membrane</keyword>
<gene>
    <name evidence="2" type="ORF">Lac1_21480</name>
</gene>
<accession>A0ABM8I4K8</accession>
<keyword evidence="3" id="KW-1185">Reference proteome</keyword>
<organism evidence="2 3">
    <name type="scientific">Claveliimonas bilis</name>
    <dbReference type="NCBI Taxonomy" id="3028070"/>
    <lineage>
        <taxon>Bacteria</taxon>
        <taxon>Bacillati</taxon>
        <taxon>Bacillota</taxon>
        <taxon>Clostridia</taxon>
        <taxon>Lachnospirales</taxon>
        <taxon>Lachnospiraceae</taxon>
        <taxon>Claveliimonas</taxon>
    </lineage>
</organism>
<dbReference type="EMBL" id="AP027742">
    <property type="protein sequence ID" value="BDZ77965.1"/>
    <property type="molecule type" value="Genomic_DNA"/>
</dbReference>
<dbReference type="Pfam" id="PF11391">
    <property type="entry name" value="DUF2798"/>
    <property type="match status" value="2"/>
</dbReference>
<dbReference type="InterPro" id="IPR021529">
    <property type="entry name" value="DUF2798"/>
</dbReference>
<reference evidence="3" key="1">
    <citation type="journal article" date="2023" name="Int. J. Syst. Evol. Microbiol.">
        <title>Claveliimonas bilis gen. nov., sp. nov., deoxycholic acid-producing bacteria isolated from human faeces, and reclassification of Sellimonas monacensis Zenner et al. 2021 as Claveliimonas monacensis comb. nov.</title>
        <authorList>
            <person name="Hisatomi A."/>
            <person name="Kastawa N.W.E.P.G."/>
            <person name="Song I."/>
            <person name="Ohkuma M."/>
            <person name="Fukiya S."/>
            <person name="Sakamoto M."/>
        </authorList>
    </citation>
    <scope>NUCLEOTIDE SEQUENCE [LARGE SCALE GENOMIC DNA]</scope>
    <source>
        <strain evidence="3">12BBH14</strain>
    </source>
</reference>
<evidence type="ECO:0000313" key="3">
    <source>
        <dbReference type="Proteomes" id="UP001305815"/>
    </source>
</evidence>
<keyword evidence="1" id="KW-1133">Transmembrane helix</keyword>
<feature type="transmembrane region" description="Helical" evidence="1">
    <location>
        <begin position="82"/>
        <end position="104"/>
    </location>
</feature>
<evidence type="ECO:0000313" key="2">
    <source>
        <dbReference type="EMBL" id="BDZ77965.1"/>
    </source>
</evidence>
<dbReference type="Proteomes" id="UP001305815">
    <property type="component" value="Chromosome"/>
</dbReference>
<proteinExistence type="predicted"/>
<feature type="transmembrane region" description="Helical" evidence="1">
    <location>
        <begin position="40"/>
        <end position="61"/>
    </location>
</feature>